<dbReference type="EMBL" id="JAAOIW010000010">
    <property type="protein sequence ID" value="NHN33029.1"/>
    <property type="molecule type" value="Genomic_DNA"/>
</dbReference>
<dbReference type="InterPro" id="IPR014988">
    <property type="entry name" value="Uncharacterised_YqcI/YcgG"/>
</dbReference>
<dbReference type="Pfam" id="PF08892">
    <property type="entry name" value="YqcI_YcgG"/>
    <property type="match status" value="1"/>
</dbReference>
<protein>
    <submittedName>
        <fullName evidence="1">YqcI/YcgG family protein</fullName>
    </submittedName>
</protein>
<dbReference type="PANTHER" id="PTHR40045:SF1">
    <property type="entry name" value="YQCI_YCGG FAMILY PROTEIN"/>
    <property type="match status" value="1"/>
</dbReference>
<organism evidence="1 2">
    <name type="scientific">Paenibacillus agricola</name>
    <dbReference type="NCBI Taxonomy" id="2716264"/>
    <lineage>
        <taxon>Bacteria</taxon>
        <taxon>Bacillati</taxon>
        <taxon>Bacillota</taxon>
        <taxon>Bacilli</taxon>
        <taxon>Bacillales</taxon>
        <taxon>Paenibacillaceae</taxon>
        <taxon>Paenibacillus</taxon>
    </lineage>
</organism>
<proteinExistence type="predicted"/>
<sequence>MVNLTTKAWLDEHLSELPEWQQDAFRQFGQMIADPANRYPCVPGRQGFLSNNLRFGFAAEPSSEQAIIDVAQLLQQYGGYSRETGKYASLVIFFNTPPEATASPYSVEEYEHIFWSVLSKVSANDTAPWPEHIATDPSDPSWEFCYEGHPYFAFCGTPAHEVRNSRRTPYFLIAFQPRWVFDELNDSTPSGRNMKKTIRHKLLEYDGIPAHPSLKWYGQADNREWQQYFLRDDESAPSKCPFTKMKNKFKALGVHFHK</sequence>
<keyword evidence="2" id="KW-1185">Reference proteome</keyword>
<dbReference type="RefSeq" id="WP_166153327.1">
    <property type="nucleotide sequence ID" value="NZ_JAAOIW010000010.1"/>
</dbReference>
<reference evidence="1" key="1">
    <citation type="submission" date="2020-03" db="EMBL/GenBank/DDBJ databases">
        <title>Draft sequencing of Paenibacilllus sp. S3N08.</title>
        <authorList>
            <person name="Kim D.-U."/>
        </authorList>
    </citation>
    <scope>NUCLEOTIDE SEQUENCE</scope>
    <source>
        <strain evidence="1">S3N08</strain>
    </source>
</reference>
<comment type="caution">
    <text evidence="1">The sequence shown here is derived from an EMBL/GenBank/DDBJ whole genome shotgun (WGS) entry which is preliminary data.</text>
</comment>
<gene>
    <name evidence="1" type="ORF">G9U52_24745</name>
</gene>
<evidence type="ECO:0000313" key="1">
    <source>
        <dbReference type="EMBL" id="NHN33029.1"/>
    </source>
</evidence>
<accession>A0ABX0J9H6</accession>
<evidence type="ECO:0000313" key="2">
    <source>
        <dbReference type="Proteomes" id="UP001165962"/>
    </source>
</evidence>
<dbReference type="Proteomes" id="UP001165962">
    <property type="component" value="Unassembled WGS sequence"/>
</dbReference>
<name>A0ABX0J9H6_9BACL</name>
<dbReference type="PANTHER" id="PTHR40045">
    <property type="entry name" value="YCGG FAMILY PROTEIN"/>
    <property type="match status" value="1"/>
</dbReference>